<comment type="caution">
    <text evidence="1">The sequence shown here is derived from an EMBL/GenBank/DDBJ whole genome shotgun (WGS) entry which is preliminary data.</text>
</comment>
<dbReference type="EMBL" id="VSRR010015038">
    <property type="protein sequence ID" value="MPC57750.1"/>
    <property type="molecule type" value="Genomic_DNA"/>
</dbReference>
<dbReference type="Proteomes" id="UP000324222">
    <property type="component" value="Unassembled WGS sequence"/>
</dbReference>
<evidence type="ECO:0000313" key="1">
    <source>
        <dbReference type="EMBL" id="MPC57750.1"/>
    </source>
</evidence>
<protein>
    <submittedName>
        <fullName evidence="1">Uncharacterized protein</fullName>
    </submittedName>
</protein>
<dbReference type="AlphaFoldDB" id="A0A5B7GBU2"/>
<keyword evidence="2" id="KW-1185">Reference proteome</keyword>
<accession>A0A5B7GBU2</accession>
<name>A0A5B7GBU2_PORTR</name>
<organism evidence="1 2">
    <name type="scientific">Portunus trituberculatus</name>
    <name type="common">Swimming crab</name>
    <name type="synonym">Neptunus trituberculatus</name>
    <dbReference type="NCBI Taxonomy" id="210409"/>
    <lineage>
        <taxon>Eukaryota</taxon>
        <taxon>Metazoa</taxon>
        <taxon>Ecdysozoa</taxon>
        <taxon>Arthropoda</taxon>
        <taxon>Crustacea</taxon>
        <taxon>Multicrustacea</taxon>
        <taxon>Malacostraca</taxon>
        <taxon>Eumalacostraca</taxon>
        <taxon>Eucarida</taxon>
        <taxon>Decapoda</taxon>
        <taxon>Pleocyemata</taxon>
        <taxon>Brachyura</taxon>
        <taxon>Eubrachyura</taxon>
        <taxon>Portunoidea</taxon>
        <taxon>Portunidae</taxon>
        <taxon>Portuninae</taxon>
        <taxon>Portunus</taxon>
    </lineage>
</organism>
<proteinExistence type="predicted"/>
<sequence length="78" mass="8960">MFKSNICTVEVYFQPPPDSSLASPLRLAVCRNEPIHQTPSRSFRPFVFCILAVKIHYCTHTMLLYTRDISGLILRCQS</sequence>
<reference evidence="1 2" key="1">
    <citation type="submission" date="2019-05" db="EMBL/GenBank/DDBJ databases">
        <title>Another draft genome of Portunus trituberculatus and its Hox gene families provides insights of decapod evolution.</title>
        <authorList>
            <person name="Jeong J.-H."/>
            <person name="Song I."/>
            <person name="Kim S."/>
            <person name="Choi T."/>
            <person name="Kim D."/>
            <person name="Ryu S."/>
            <person name="Kim W."/>
        </authorList>
    </citation>
    <scope>NUCLEOTIDE SEQUENCE [LARGE SCALE GENOMIC DNA]</scope>
    <source>
        <tissue evidence="1">Muscle</tissue>
    </source>
</reference>
<evidence type="ECO:0000313" key="2">
    <source>
        <dbReference type="Proteomes" id="UP000324222"/>
    </source>
</evidence>
<gene>
    <name evidence="1" type="ORF">E2C01_051737</name>
</gene>